<accession>E0UH27</accession>
<dbReference type="RefSeq" id="WP_013323695.1">
    <property type="nucleotide sequence ID" value="NC_014501.1"/>
</dbReference>
<keyword evidence="2" id="KW-1185">Reference proteome</keyword>
<protein>
    <submittedName>
        <fullName evidence="1">Uncharacterized protein</fullName>
    </submittedName>
</protein>
<dbReference type="EMBL" id="CP002198">
    <property type="protein sequence ID" value="ADN15626.1"/>
    <property type="molecule type" value="Genomic_DNA"/>
</dbReference>
<dbReference type="STRING" id="497965.Cyan7822_3689"/>
<reference evidence="2" key="1">
    <citation type="journal article" date="2011" name="MBio">
        <title>Novel metabolic attributes of the genus Cyanothece, comprising a group of unicellular nitrogen-fixing Cyanobacteria.</title>
        <authorList>
            <person name="Bandyopadhyay A."/>
            <person name="Elvitigala T."/>
            <person name="Welsh E."/>
            <person name="Stockel J."/>
            <person name="Liberton M."/>
            <person name="Min H."/>
            <person name="Sherman L.A."/>
            <person name="Pakrasi H.B."/>
        </authorList>
    </citation>
    <scope>NUCLEOTIDE SEQUENCE [LARGE SCALE GENOMIC DNA]</scope>
    <source>
        <strain evidence="2">PCC 7822</strain>
    </source>
</reference>
<dbReference type="OrthoDB" id="513533at2"/>
<dbReference type="KEGG" id="cyj:Cyan7822_3689"/>
<dbReference type="eggNOG" id="ENOG5032GZF">
    <property type="taxonomic scope" value="Bacteria"/>
</dbReference>
<dbReference type="Proteomes" id="UP000008206">
    <property type="component" value="Chromosome"/>
</dbReference>
<dbReference type="AlphaFoldDB" id="E0UH27"/>
<gene>
    <name evidence="1" type="ordered locus">Cyan7822_3689</name>
</gene>
<name>E0UH27_GLOV7</name>
<organism evidence="1 2">
    <name type="scientific">Gloeothece verrucosa (strain PCC 7822)</name>
    <name type="common">Cyanothece sp. (strain PCC 7822)</name>
    <dbReference type="NCBI Taxonomy" id="497965"/>
    <lineage>
        <taxon>Bacteria</taxon>
        <taxon>Bacillati</taxon>
        <taxon>Cyanobacteriota</taxon>
        <taxon>Cyanophyceae</taxon>
        <taxon>Oscillatoriophycideae</taxon>
        <taxon>Chroococcales</taxon>
        <taxon>Aphanothecaceae</taxon>
        <taxon>Gloeothece</taxon>
        <taxon>Gloeothece verrucosa</taxon>
    </lineage>
</organism>
<proteinExistence type="predicted"/>
<evidence type="ECO:0000313" key="2">
    <source>
        <dbReference type="Proteomes" id="UP000008206"/>
    </source>
</evidence>
<dbReference type="HOGENOM" id="CLU_1987978_0_0_3"/>
<sequence>MLQEYLAAEFVKLIDQYYPETGKVLQYCYVRVLEYYVKKLRKSSYYLGIYYPKQKFFELQNQQDALKEVAENMGLIDIVYVNADRIIRDPLSQIKQDNPRLWLELYWVSTQVFSD</sequence>
<evidence type="ECO:0000313" key="1">
    <source>
        <dbReference type="EMBL" id="ADN15626.1"/>
    </source>
</evidence>